<comment type="catalytic activity">
    <reaction evidence="5">
        <text>a 2-deoxystreptamine antibiotic + acetyl-CoA = an N(3)-acetyl-2-deoxystreptamine antibiotic + CoA + H(+)</text>
        <dbReference type="Rhea" id="RHEA:12665"/>
        <dbReference type="ChEBI" id="CHEBI:15378"/>
        <dbReference type="ChEBI" id="CHEBI:57287"/>
        <dbReference type="ChEBI" id="CHEBI:57288"/>
        <dbReference type="ChEBI" id="CHEBI:57921"/>
        <dbReference type="ChEBI" id="CHEBI:77452"/>
        <dbReference type="EC" id="2.3.1.81"/>
    </reaction>
</comment>
<dbReference type="HOGENOM" id="CLU_868402_0_0_6"/>
<evidence type="ECO:0000313" key="7">
    <source>
        <dbReference type="Proteomes" id="UP000005555"/>
    </source>
</evidence>
<comment type="caution">
    <text evidence="6">The sequence shown here is derived from an EMBL/GenBank/DDBJ whole genome shotgun (WGS) entry which is preliminary data.</text>
</comment>
<keyword evidence="4 5" id="KW-0012">Acyltransferase</keyword>
<accession>Q1YPS8</accession>
<name>Q1YPS8_9GAMM</name>
<dbReference type="GO" id="GO:0046353">
    <property type="term" value="F:aminoglycoside 3-N-acetyltransferase activity"/>
    <property type="evidence" value="ECO:0007669"/>
    <property type="project" value="UniProtKB-EC"/>
</dbReference>
<keyword evidence="7" id="KW-1185">Reference proteome</keyword>
<organism evidence="6 7">
    <name type="scientific">gamma proteobacterium HTCC2207</name>
    <dbReference type="NCBI Taxonomy" id="314287"/>
    <lineage>
        <taxon>Bacteria</taxon>
        <taxon>Pseudomonadati</taxon>
        <taxon>Pseudomonadota</taxon>
        <taxon>Gammaproteobacteria</taxon>
        <taxon>Cellvibrionales</taxon>
        <taxon>Porticoccaceae</taxon>
        <taxon>SAR92 clade</taxon>
    </lineage>
</organism>
<gene>
    <name evidence="6" type="ORF">GB2207_05954</name>
</gene>
<keyword evidence="3 5" id="KW-0808">Transferase</keyword>
<evidence type="ECO:0000256" key="5">
    <source>
        <dbReference type="RuleBase" id="RU365031"/>
    </source>
</evidence>
<dbReference type="EC" id="2.3.1.-" evidence="5"/>
<sequence length="327" mass="37242">MVASICFRIVMANDSLKNKIMAVSPHIEMITRRLYWANVKYLSRFVKAKRNRPLDKLDYDKISDLLKSWGVEQGSLLVTHSSYGSLKGRGKNANEIIDFLLQLLGPSGTLAMPAMPKFNNSGDYETYLTKKNLATEEFEYDVQESKITTGVLPLMLHKRRGSVRSRFPINTLVSLGPLSTQLFQDEFSNRSPLACGVGSAWQKVAENNGKILAFGTDLTHSLTSIHVSEDAYESEWPINDWYIEKNFKIVDKGFVQKSIIRERRPHWGALHYGERTLCKDLVKQGILRTSSELGVLIEMIDARELNNFLRAKQKVTPGYPYFWVKSI</sequence>
<dbReference type="SUPFAM" id="SSF110710">
    <property type="entry name" value="TTHA0583/YokD-like"/>
    <property type="match status" value="1"/>
</dbReference>
<dbReference type="STRING" id="314287.GB2207_05954"/>
<dbReference type="PANTHER" id="PTHR11104">
    <property type="entry name" value="AMINOGLYCOSIDE N3-ACETYLTRANSFERASE"/>
    <property type="match status" value="1"/>
</dbReference>
<dbReference type="InterPro" id="IPR003679">
    <property type="entry name" value="Amioglycoside_AcTrfase"/>
</dbReference>
<comment type="similarity">
    <text evidence="1 5">Belongs to the antibiotic N-acetyltransferase family.</text>
</comment>
<evidence type="ECO:0000313" key="6">
    <source>
        <dbReference type="EMBL" id="EAS46281.1"/>
    </source>
</evidence>
<dbReference type="Pfam" id="PF02522">
    <property type="entry name" value="Antibiotic_NAT"/>
    <property type="match status" value="1"/>
</dbReference>
<dbReference type="PANTHER" id="PTHR11104:SF0">
    <property type="entry name" value="SPBETA PROPHAGE-DERIVED AMINOGLYCOSIDE N(3')-ACETYLTRANSFERASE-LIKE PROTEIN YOKD"/>
    <property type="match status" value="1"/>
</dbReference>
<evidence type="ECO:0000256" key="4">
    <source>
        <dbReference type="ARBA" id="ARBA00023315"/>
    </source>
</evidence>
<evidence type="ECO:0000256" key="1">
    <source>
        <dbReference type="ARBA" id="ARBA00006383"/>
    </source>
</evidence>
<reference evidence="6 7" key="1">
    <citation type="submission" date="2006-03" db="EMBL/GenBank/DDBJ databases">
        <authorList>
            <person name="Giovannoni S.J."/>
            <person name="Cho J.-C."/>
            <person name="Ferriera S."/>
            <person name="Johnson J."/>
            <person name="Kravitz S."/>
            <person name="Halpern A."/>
            <person name="Remington K."/>
            <person name="Beeson K."/>
            <person name="Tran B."/>
            <person name="Rogers Y.-H."/>
            <person name="Friedman R."/>
            <person name="Venter J.C."/>
        </authorList>
    </citation>
    <scope>NUCLEOTIDE SEQUENCE [LARGE SCALE GENOMIC DNA]</scope>
    <source>
        <strain evidence="6 7">HTCC2207</strain>
    </source>
</reference>
<evidence type="ECO:0000256" key="2">
    <source>
        <dbReference type="ARBA" id="ARBA00012882"/>
    </source>
</evidence>
<dbReference type="EMBL" id="AAPI01000008">
    <property type="protein sequence ID" value="EAS46281.1"/>
    <property type="molecule type" value="Genomic_DNA"/>
</dbReference>
<dbReference type="AlphaFoldDB" id="Q1YPS8"/>
<evidence type="ECO:0000256" key="3">
    <source>
        <dbReference type="ARBA" id="ARBA00022679"/>
    </source>
</evidence>
<dbReference type="Proteomes" id="UP000005555">
    <property type="component" value="Unassembled WGS sequence"/>
</dbReference>
<protein>
    <recommendedName>
        <fullName evidence="2 5">Aminoglycoside N(3)-acetyltransferase</fullName>
        <ecNumber evidence="5">2.3.1.-</ecNumber>
    </recommendedName>
</protein>
<proteinExistence type="inferred from homology"/>
<dbReference type="InterPro" id="IPR028345">
    <property type="entry name" value="Antibiotic_NAT-like"/>
</dbReference>
<dbReference type="eggNOG" id="COG2746">
    <property type="taxonomic scope" value="Bacteria"/>
</dbReference>
<dbReference type="GO" id="GO:0046677">
    <property type="term" value="P:response to antibiotic"/>
    <property type="evidence" value="ECO:0007669"/>
    <property type="project" value="UniProtKB-KW"/>
</dbReference>
<keyword evidence="5" id="KW-0046">Antibiotic resistance</keyword>